<dbReference type="PANTHER" id="PTHR33507">
    <property type="entry name" value="INNER MEMBRANE PROTEIN YBBJ"/>
    <property type="match status" value="1"/>
</dbReference>
<evidence type="ECO:0000256" key="4">
    <source>
        <dbReference type="ARBA" id="ARBA00023136"/>
    </source>
</evidence>
<evidence type="ECO:0000313" key="10">
    <source>
        <dbReference type="Proteomes" id="UP000002156"/>
    </source>
</evidence>
<dbReference type="Gene3D" id="2.40.50.140">
    <property type="entry name" value="Nucleic acid-binding proteins"/>
    <property type="match status" value="1"/>
</dbReference>
<dbReference type="KEGG" id="tpd:Teth39_1135"/>
<dbReference type="AlphaFoldDB" id="B0K9H7"/>
<dbReference type="InterPro" id="IPR056738">
    <property type="entry name" value="NfeD1b_N"/>
</dbReference>
<keyword evidence="3 5" id="KW-1133">Transmembrane helix</keyword>
<dbReference type="Pfam" id="PF01957">
    <property type="entry name" value="NfeD"/>
    <property type="match status" value="1"/>
</dbReference>
<evidence type="ECO:0000259" key="8">
    <source>
        <dbReference type="Pfam" id="PF25145"/>
    </source>
</evidence>
<dbReference type="InterPro" id="IPR029045">
    <property type="entry name" value="ClpP/crotonase-like_dom_sf"/>
</dbReference>
<evidence type="ECO:0000256" key="5">
    <source>
        <dbReference type="SAM" id="Phobius"/>
    </source>
</evidence>
<dbReference type="Gene3D" id="3.90.226.10">
    <property type="entry name" value="2-enoyl-CoA Hydratase, Chain A, domain 1"/>
    <property type="match status" value="1"/>
</dbReference>
<protein>
    <submittedName>
        <fullName evidence="9">Uncharacterized protein</fullName>
    </submittedName>
</protein>
<evidence type="ECO:0000256" key="1">
    <source>
        <dbReference type="ARBA" id="ARBA00004141"/>
    </source>
</evidence>
<feature type="domain" description="NfeD-like C-terminal" evidence="6">
    <location>
        <begin position="377"/>
        <end position="430"/>
    </location>
</feature>
<evidence type="ECO:0000313" key="9">
    <source>
        <dbReference type="EMBL" id="ABY94790.1"/>
    </source>
</evidence>
<keyword evidence="10" id="KW-1185">Reference proteome</keyword>
<feature type="domain" description="NfeD1b N-terminal" evidence="8">
    <location>
        <begin position="35"/>
        <end position="215"/>
    </location>
</feature>
<dbReference type="InterPro" id="IPR002810">
    <property type="entry name" value="NfeD-like_C"/>
</dbReference>
<accession>B0K9H7</accession>
<dbReference type="CDD" id="cd07021">
    <property type="entry name" value="Clp_protease_NfeD_like"/>
    <property type="match status" value="1"/>
</dbReference>
<name>B0K9H7_THEP3</name>
<keyword evidence="4 5" id="KW-0472">Membrane</keyword>
<dbReference type="SUPFAM" id="SSF141322">
    <property type="entry name" value="NfeD domain-like"/>
    <property type="match status" value="1"/>
</dbReference>
<gene>
    <name evidence="9" type="ordered locus">Teth39_1135</name>
</gene>
<feature type="domain" description="NfeD integral membrane" evidence="7">
    <location>
        <begin position="233"/>
        <end position="346"/>
    </location>
</feature>
<dbReference type="InterPro" id="IPR012340">
    <property type="entry name" value="NA-bd_OB-fold"/>
</dbReference>
<reference evidence="10" key="1">
    <citation type="submission" date="2008-01" db="EMBL/GenBank/DDBJ databases">
        <title>Complete sequence of Thermoanaerobacter pseudethanolicus 39E.</title>
        <authorList>
            <person name="Copeland A."/>
            <person name="Lucas S."/>
            <person name="Lapidus A."/>
            <person name="Barry K."/>
            <person name="Glavina del Rio T."/>
            <person name="Dalin E."/>
            <person name="Tice H."/>
            <person name="Pitluck S."/>
            <person name="Bruce D."/>
            <person name="Goodwin L."/>
            <person name="Saunders E."/>
            <person name="Brettin T."/>
            <person name="Detter J.C."/>
            <person name="Han C."/>
            <person name="Schmutz J."/>
            <person name="Larimer F."/>
            <person name="Land M."/>
            <person name="Hauser L."/>
            <person name="Kyrpides N."/>
            <person name="Lykidis A."/>
            <person name="Hemme C."/>
            <person name="Fields M.W."/>
            <person name="He Z."/>
            <person name="Zhou J."/>
            <person name="Richardson P."/>
        </authorList>
    </citation>
    <scope>NUCLEOTIDE SEQUENCE [LARGE SCALE GENOMIC DNA]</scope>
    <source>
        <strain evidence="10">ATCC 33223 / DSM 2355 / 39E</strain>
    </source>
</reference>
<dbReference type="InterPro" id="IPR052165">
    <property type="entry name" value="Membrane_assoc_protease"/>
</dbReference>
<evidence type="ECO:0000256" key="3">
    <source>
        <dbReference type="ARBA" id="ARBA00022989"/>
    </source>
</evidence>
<dbReference type="InterPro" id="IPR056739">
    <property type="entry name" value="NfeD_membrane"/>
</dbReference>
<evidence type="ECO:0000256" key="2">
    <source>
        <dbReference type="ARBA" id="ARBA00022692"/>
    </source>
</evidence>
<dbReference type="STRING" id="340099.Teth39_1135"/>
<evidence type="ECO:0000259" key="6">
    <source>
        <dbReference type="Pfam" id="PF01957"/>
    </source>
</evidence>
<dbReference type="PANTHER" id="PTHR33507:SF3">
    <property type="entry name" value="INNER MEMBRANE PROTEIN YBBJ"/>
    <property type="match status" value="1"/>
</dbReference>
<dbReference type="GO" id="GO:0005886">
    <property type="term" value="C:plasma membrane"/>
    <property type="evidence" value="ECO:0007669"/>
    <property type="project" value="TreeGrafter"/>
</dbReference>
<feature type="transmembrane region" description="Helical" evidence="5">
    <location>
        <begin position="253"/>
        <end position="271"/>
    </location>
</feature>
<proteinExistence type="predicted"/>
<feature type="transmembrane region" description="Helical" evidence="5">
    <location>
        <begin position="224"/>
        <end position="246"/>
    </location>
</feature>
<dbReference type="Proteomes" id="UP000002156">
    <property type="component" value="Chromosome"/>
</dbReference>
<evidence type="ECO:0000259" key="7">
    <source>
        <dbReference type="Pfam" id="PF24961"/>
    </source>
</evidence>
<dbReference type="EMBL" id="CP000924">
    <property type="protein sequence ID" value="ABY94790.1"/>
    <property type="molecule type" value="Genomic_DNA"/>
</dbReference>
<dbReference type="RefSeq" id="WP_012269332.1">
    <property type="nucleotide sequence ID" value="NC_010321.1"/>
</dbReference>
<dbReference type="eggNOG" id="COG1030">
    <property type="taxonomic scope" value="Bacteria"/>
</dbReference>
<dbReference type="SUPFAM" id="SSF52096">
    <property type="entry name" value="ClpP/crotonase"/>
    <property type="match status" value="1"/>
</dbReference>
<sequence length="436" mass="46700" precursor="true">MRSRVGTFVIFLITALLFFSLFTNVSGLPKEKGEVLFVPIRGTVDPGMAKFVKRAVEEAKETEAALLVFEINTPGGLVDAAVEISQTILNSPVPTAAYVNSQATSAGVLIAISCENLYMAPGSTIGAAETVPKEEKTISYWRSKLEGAAERRGRDPRIVAAMADADVEIEGLKERGKILSLTAKKALELKLADGIAADRKELLTVLGVGDRDVKEVKPFFSERIASFVTSPFVAPMFLTIGFIGIITEVLTPGFGAPGLIGIISLVLFFAGHMIAELAGWESVIFFLAGLILLTVEALMPGFGVFGLLGITGIITGIVTASATVKQGLITVTISMVVSMVILAFLIRRLARSPLFDRLVLFSRLDKSSGYSATEERHELIGRTGVTITPLRPAGIADFDGIKLDVVSDGKFIEAGERVRVVRVEGIRIVVDQDSLK</sequence>
<dbReference type="Pfam" id="PF25145">
    <property type="entry name" value="NfeD1b_N"/>
    <property type="match status" value="1"/>
</dbReference>
<organism evidence="9 10">
    <name type="scientific">Thermoanaerobacter pseudethanolicus (strain ATCC 33223 / 39E)</name>
    <name type="common">Clostridium thermohydrosulfuricum</name>
    <dbReference type="NCBI Taxonomy" id="340099"/>
    <lineage>
        <taxon>Bacteria</taxon>
        <taxon>Bacillati</taxon>
        <taxon>Bacillota</taxon>
        <taxon>Clostridia</taxon>
        <taxon>Thermoanaerobacterales</taxon>
        <taxon>Thermoanaerobacteraceae</taxon>
        <taxon>Thermoanaerobacter</taxon>
    </lineage>
</organism>
<keyword evidence="2 5" id="KW-0812">Transmembrane</keyword>
<dbReference type="HOGENOM" id="CLU_024619_2_0_9"/>
<feature type="transmembrane region" description="Helical" evidence="5">
    <location>
        <begin position="328"/>
        <end position="346"/>
    </location>
</feature>
<comment type="subcellular location">
    <subcellularLocation>
        <location evidence="1">Membrane</location>
        <topology evidence="1">Multi-pass membrane protein</topology>
    </subcellularLocation>
</comment>
<dbReference type="Pfam" id="PF24961">
    <property type="entry name" value="NfeD_membrane"/>
    <property type="match status" value="1"/>
</dbReference>